<dbReference type="GO" id="GO:0008289">
    <property type="term" value="F:lipid binding"/>
    <property type="evidence" value="ECO:0007669"/>
    <property type="project" value="UniProtKB-KW"/>
</dbReference>
<gene>
    <name evidence="14" type="ORF">H9892_01550</name>
</gene>
<protein>
    <submittedName>
        <fullName evidence="14">ATP synthase F0 subunit C</fullName>
    </submittedName>
</protein>
<keyword evidence="3" id="KW-0813">Transport</keyword>
<dbReference type="InterPro" id="IPR035921">
    <property type="entry name" value="F/V-ATP_Csub_sf"/>
</dbReference>
<dbReference type="EMBL" id="DXHS01000026">
    <property type="protein sequence ID" value="HIW02006.1"/>
    <property type="molecule type" value="Genomic_DNA"/>
</dbReference>
<keyword evidence="5 12" id="KW-0812">Transmembrane</keyword>
<comment type="subcellular location">
    <subcellularLocation>
        <location evidence="1">Membrane</location>
        <topology evidence="1">Multi-pass membrane protein</topology>
    </subcellularLocation>
</comment>
<evidence type="ECO:0000256" key="6">
    <source>
        <dbReference type="ARBA" id="ARBA00022781"/>
    </source>
</evidence>
<evidence type="ECO:0000256" key="4">
    <source>
        <dbReference type="ARBA" id="ARBA00022547"/>
    </source>
</evidence>
<feature type="region of interest" description="Disordered" evidence="11">
    <location>
        <begin position="1"/>
        <end position="57"/>
    </location>
</feature>
<evidence type="ECO:0000256" key="2">
    <source>
        <dbReference type="ARBA" id="ARBA00006704"/>
    </source>
</evidence>
<dbReference type="SUPFAM" id="SSF81333">
    <property type="entry name" value="F1F0 ATP synthase subunit C"/>
    <property type="match status" value="1"/>
</dbReference>
<dbReference type="Gene3D" id="1.20.20.10">
    <property type="entry name" value="F1F0 ATP synthase subunit C"/>
    <property type="match status" value="1"/>
</dbReference>
<evidence type="ECO:0000256" key="10">
    <source>
        <dbReference type="ARBA" id="ARBA00023136"/>
    </source>
</evidence>
<dbReference type="PROSITE" id="PS00605">
    <property type="entry name" value="ATPASE_C"/>
    <property type="match status" value="1"/>
</dbReference>
<keyword evidence="6" id="KW-0375">Hydrogen ion transport</keyword>
<dbReference type="Proteomes" id="UP000823990">
    <property type="component" value="Unassembled WGS sequence"/>
</dbReference>
<evidence type="ECO:0000256" key="9">
    <source>
        <dbReference type="ARBA" id="ARBA00023121"/>
    </source>
</evidence>
<dbReference type="InterPro" id="IPR038662">
    <property type="entry name" value="ATP_synth_F0_csu_sf"/>
</dbReference>
<keyword evidence="7 12" id="KW-1133">Transmembrane helix</keyword>
<proteinExistence type="inferred from homology"/>
<keyword evidence="9" id="KW-0446">Lipid-binding</keyword>
<evidence type="ECO:0000313" key="15">
    <source>
        <dbReference type="Proteomes" id="UP000823990"/>
    </source>
</evidence>
<organism evidence="14 15">
    <name type="scientific">Candidatus Protoclostridium stercorigallinarum</name>
    <dbReference type="NCBI Taxonomy" id="2838741"/>
    <lineage>
        <taxon>Bacteria</taxon>
        <taxon>Bacillati</taxon>
        <taxon>Bacillota</taxon>
        <taxon>Clostridia</taxon>
        <taxon>Candidatus Protoclostridium</taxon>
    </lineage>
</organism>
<dbReference type="AlphaFoldDB" id="A0A9D1PZM1"/>
<comment type="similarity">
    <text evidence="2">Belongs to the ATPase C chain family.</text>
</comment>
<evidence type="ECO:0000256" key="7">
    <source>
        <dbReference type="ARBA" id="ARBA00022989"/>
    </source>
</evidence>
<feature type="compositionally biased region" description="Polar residues" evidence="11">
    <location>
        <begin position="1"/>
        <end position="10"/>
    </location>
</feature>
<name>A0A9D1PZM1_9FIRM</name>
<feature type="domain" description="V-ATPase proteolipid subunit C-like" evidence="13">
    <location>
        <begin position="64"/>
        <end position="126"/>
    </location>
</feature>
<evidence type="ECO:0000256" key="12">
    <source>
        <dbReference type="SAM" id="Phobius"/>
    </source>
</evidence>
<evidence type="ECO:0000256" key="3">
    <source>
        <dbReference type="ARBA" id="ARBA00022448"/>
    </source>
</evidence>
<dbReference type="CDD" id="cd18121">
    <property type="entry name" value="ATP-synt_Fo_c"/>
    <property type="match status" value="1"/>
</dbReference>
<keyword evidence="4" id="KW-0138">CF(0)</keyword>
<keyword evidence="8" id="KW-0406">Ion transport</keyword>
<evidence type="ECO:0000256" key="1">
    <source>
        <dbReference type="ARBA" id="ARBA00004141"/>
    </source>
</evidence>
<reference evidence="14" key="1">
    <citation type="journal article" date="2021" name="PeerJ">
        <title>Extensive microbial diversity within the chicken gut microbiome revealed by metagenomics and culture.</title>
        <authorList>
            <person name="Gilroy R."/>
            <person name="Ravi A."/>
            <person name="Getino M."/>
            <person name="Pursley I."/>
            <person name="Horton D.L."/>
            <person name="Alikhan N.F."/>
            <person name="Baker D."/>
            <person name="Gharbi K."/>
            <person name="Hall N."/>
            <person name="Watson M."/>
            <person name="Adriaenssens E.M."/>
            <person name="Foster-Nyarko E."/>
            <person name="Jarju S."/>
            <person name="Secka A."/>
            <person name="Antonio M."/>
            <person name="Oren A."/>
            <person name="Chaudhuri R.R."/>
            <person name="La Ragione R."/>
            <person name="Hildebrand F."/>
            <person name="Pallen M.J."/>
        </authorList>
    </citation>
    <scope>NUCLEOTIDE SEQUENCE</scope>
    <source>
        <strain evidence="14">12435</strain>
    </source>
</reference>
<feature type="transmembrane region" description="Helical" evidence="12">
    <location>
        <begin position="107"/>
        <end position="130"/>
    </location>
</feature>
<dbReference type="InterPro" id="IPR002379">
    <property type="entry name" value="ATPase_proteolipid_c-like_dom"/>
</dbReference>
<accession>A0A9D1PZM1</accession>
<keyword evidence="10 12" id="KW-0472">Membrane</keyword>
<sequence>MTAASYSGTSAVGGVSAPETVTVSAENDEDIVLITSADEGTQETTEDTSADEENDSSKDIAKAIGASAAIAVAAGVGALSMAFAICKTNECIARQPEAESKLRSNMMLGLIFIETAIIYALIVGILVVFVL</sequence>
<dbReference type="GO" id="GO:0015078">
    <property type="term" value="F:proton transmembrane transporter activity"/>
    <property type="evidence" value="ECO:0007669"/>
    <property type="project" value="InterPro"/>
</dbReference>
<reference evidence="14" key="2">
    <citation type="submission" date="2021-04" db="EMBL/GenBank/DDBJ databases">
        <authorList>
            <person name="Gilroy R."/>
        </authorList>
    </citation>
    <scope>NUCLEOTIDE SEQUENCE</scope>
    <source>
        <strain evidence="14">12435</strain>
    </source>
</reference>
<dbReference type="GO" id="GO:0033177">
    <property type="term" value="C:proton-transporting two-sector ATPase complex, proton-transporting domain"/>
    <property type="evidence" value="ECO:0007669"/>
    <property type="project" value="InterPro"/>
</dbReference>
<feature type="compositionally biased region" description="Acidic residues" evidence="11">
    <location>
        <begin position="40"/>
        <end position="54"/>
    </location>
</feature>
<dbReference type="Pfam" id="PF00137">
    <property type="entry name" value="ATP-synt_C"/>
    <property type="match status" value="1"/>
</dbReference>
<dbReference type="GO" id="GO:0045259">
    <property type="term" value="C:proton-transporting ATP synthase complex"/>
    <property type="evidence" value="ECO:0007669"/>
    <property type="project" value="UniProtKB-KW"/>
</dbReference>
<evidence type="ECO:0000256" key="5">
    <source>
        <dbReference type="ARBA" id="ARBA00022692"/>
    </source>
</evidence>
<evidence type="ECO:0000256" key="11">
    <source>
        <dbReference type="SAM" id="MobiDB-lite"/>
    </source>
</evidence>
<evidence type="ECO:0000256" key="8">
    <source>
        <dbReference type="ARBA" id="ARBA00023065"/>
    </source>
</evidence>
<comment type="caution">
    <text evidence="14">The sequence shown here is derived from an EMBL/GenBank/DDBJ whole genome shotgun (WGS) entry which is preliminary data.</text>
</comment>
<dbReference type="InterPro" id="IPR020537">
    <property type="entry name" value="ATP_synth_F0_csu_DDCD_BS"/>
</dbReference>
<feature type="transmembrane region" description="Helical" evidence="12">
    <location>
        <begin position="63"/>
        <end position="86"/>
    </location>
</feature>
<evidence type="ECO:0000259" key="13">
    <source>
        <dbReference type="Pfam" id="PF00137"/>
    </source>
</evidence>
<evidence type="ECO:0000313" key="14">
    <source>
        <dbReference type="EMBL" id="HIW02006.1"/>
    </source>
</evidence>